<keyword evidence="3" id="KW-0053">Apoptosis</keyword>
<keyword evidence="7" id="KW-0804">Transcription</keyword>
<feature type="compositionally biased region" description="Acidic residues" evidence="9">
    <location>
        <begin position="268"/>
        <end position="281"/>
    </location>
</feature>
<dbReference type="InterPro" id="IPR023260">
    <property type="entry name" value="Cys/Ser-rich_nuc_prot"/>
</dbReference>
<feature type="region of interest" description="Disordered" evidence="9">
    <location>
        <begin position="32"/>
        <end position="83"/>
    </location>
</feature>
<accession>C3ZT82</accession>
<evidence type="ECO:0000256" key="2">
    <source>
        <dbReference type="ARBA" id="ARBA00008548"/>
    </source>
</evidence>
<name>C3ZT82_BRAFL</name>
<evidence type="ECO:0000256" key="7">
    <source>
        <dbReference type="ARBA" id="ARBA00023163"/>
    </source>
</evidence>
<feature type="compositionally biased region" description="Acidic residues" evidence="9">
    <location>
        <begin position="48"/>
        <end position="58"/>
    </location>
</feature>
<reference evidence="11" key="1">
    <citation type="journal article" date="2008" name="Nature">
        <title>The amphioxus genome and the evolution of the chordate karyotype.</title>
        <authorList>
            <consortium name="US DOE Joint Genome Institute (JGI-PGF)"/>
            <person name="Putnam N.H."/>
            <person name="Butts T."/>
            <person name="Ferrier D.E.K."/>
            <person name="Furlong R.F."/>
            <person name="Hellsten U."/>
            <person name="Kawashima T."/>
            <person name="Robinson-Rechavi M."/>
            <person name="Shoguchi E."/>
            <person name="Terry A."/>
            <person name="Yu J.-K."/>
            <person name="Benito-Gutierrez E.L."/>
            <person name="Dubchak I."/>
            <person name="Garcia-Fernandez J."/>
            <person name="Gibson-Brown J.J."/>
            <person name="Grigoriev I.V."/>
            <person name="Horton A.C."/>
            <person name="de Jong P.J."/>
            <person name="Jurka J."/>
            <person name="Kapitonov V.V."/>
            <person name="Kohara Y."/>
            <person name="Kuroki Y."/>
            <person name="Lindquist E."/>
            <person name="Lucas S."/>
            <person name="Osoegawa K."/>
            <person name="Pennacchio L.A."/>
            <person name="Salamov A.A."/>
            <person name="Satou Y."/>
            <person name="Sauka-Spengler T."/>
            <person name="Schmutz J."/>
            <person name="Shin-I T."/>
            <person name="Toyoda A."/>
            <person name="Bronner-Fraser M."/>
            <person name="Fujiyama A."/>
            <person name="Holland L.Z."/>
            <person name="Holland P.W.H."/>
            <person name="Satoh N."/>
            <person name="Rokhsar D.S."/>
        </authorList>
    </citation>
    <scope>NUCLEOTIDE SEQUENCE [LARGE SCALE GENOMIC DNA]</scope>
    <source>
        <strain evidence="11">S238N-H82</strain>
        <tissue evidence="11">Testes</tissue>
    </source>
</reference>
<evidence type="ECO:0000256" key="1">
    <source>
        <dbReference type="ARBA" id="ARBA00004123"/>
    </source>
</evidence>
<dbReference type="Pfam" id="PF16019">
    <property type="entry name" value="CSRNP_N"/>
    <property type="match status" value="2"/>
</dbReference>
<dbReference type="PRINTS" id="PR02031">
    <property type="entry name" value="CYSSERRICHNP"/>
</dbReference>
<evidence type="ECO:0000256" key="8">
    <source>
        <dbReference type="ARBA" id="ARBA00023242"/>
    </source>
</evidence>
<keyword evidence="6" id="KW-0010">Activator</keyword>
<evidence type="ECO:0000256" key="9">
    <source>
        <dbReference type="SAM" id="MobiDB-lite"/>
    </source>
</evidence>
<dbReference type="EMBL" id="GG666676">
    <property type="protein sequence ID" value="EEN44288.1"/>
    <property type="molecule type" value="Genomic_DNA"/>
</dbReference>
<feature type="region of interest" description="Disordered" evidence="9">
    <location>
        <begin position="256"/>
        <end position="281"/>
    </location>
</feature>
<gene>
    <name evidence="11" type="ORF">BRAFLDRAFT_86725</name>
</gene>
<feature type="domain" description="Cysteine/serine-rich nuclear protein N-terminal" evidence="10">
    <location>
        <begin position="117"/>
        <end position="147"/>
    </location>
</feature>
<comment type="subcellular location">
    <subcellularLocation>
        <location evidence="1">Nucleus</location>
    </subcellularLocation>
</comment>
<keyword evidence="4" id="KW-0805">Transcription regulation</keyword>
<dbReference type="GO" id="GO:0006915">
    <property type="term" value="P:apoptotic process"/>
    <property type="evidence" value="ECO:0007669"/>
    <property type="project" value="UniProtKB-KW"/>
</dbReference>
<keyword evidence="8" id="KW-0539">Nucleus</keyword>
<dbReference type="InParanoid" id="C3ZT82"/>
<feature type="domain" description="Cysteine/serine-rich nuclear protein N-terminal" evidence="10">
    <location>
        <begin position="213"/>
        <end position="390"/>
    </location>
</feature>
<dbReference type="GO" id="GO:0005634">
    <property type="term" value="C:nucleus"/>
    <property type="evidence" value="ECO:0007669"/>
    <property type="project" value="UniProtKB-SubCell"/>
</dbReference>
<dbReference type="AlphaFoldDB" id="C3ZT82"/>
<dbReference type="PANTHER" id="PTHR13580:SF9">
    <property type="entry name" value="AXIN1 UP-REGULATED 1, ISOFORM A"/>
    <property type="match status" value="1"/>
</dbReference>
<organism>
    <name type="scientific">Branchiostoma floridae</name>
    <name type="common">Florida lancelet</name>
    <name type="synonym">Amphioxus</name>
    <dbReference type="NCBI Taxonomy" id="7739"/>
    <lineage>
        <taxon>Eukaryota</taxon>
        <taxon>Metazoa</taxon>
        <taxon>Chordata</taxon>
        <taxon>Cephalochordata</taxon>
        <taxon>Leptocardii</taxon>
        <taxon>Amphioxiformes</taxon>
        <taxon>Branchiostomatidae</taxon>
        <taxon>Branchiostoma</taxon>
    </lineage>
</organism>
<evidence type="ECO:0000256" key="3">
    <source>
        <dbReference type="ARBA" id="ARBA00022703"/>
    </source>
</evidence>
<evidence type="ECO:0000256" key="5">
    <source>
        <dbReference type="ARBA" id="ARBA00023125"/>
    </source>
</evidence>
<keyword evidence="5" id="KW-0238">DNA-binding</keyword>
<evidence type="ECO:0000256" key="6">
    <source>
        <dbReference type="ARBA" id="ARBA00023159"/>
    </source>
</evidence>
<dbReference type="InterPro" id="IPR031972">
    <property type="entry name" value="CSRNP_N"/>
</dbReference>
<evidence type="ECO:0000256" key="4">
    <source>
        <dbReference type="ARBA" id="ARBA00023015"/>
    </source>
</evidence>
<sequence>MAAKNCFDLDTSGLTLNNRSCQYCSGQHRLTSMSKRKLTDPDGPGVSDLDESDSQDGLEQDHSSTSTPTSSSSEDEEEENCVERETYLAKDIRPLTPPDPSIVPAPILKKGKKAKGGKIAFDGVTVFYFKRTQGFTSVPSQGGSTLAIPWPPSLPFTLWVHVPIFIVVLGVRRGVGLAASLRLSLPCVISPLCGDPSLPMTGFWILIIGASVTGGCFTGMSAHHCHVQKFSLKGYEEEQDRVHQAIIRHHKHQQQMVKQMATDSSESQGEESESDPDDPDDYYFLQPVATKRRRLMLRAAGVKRIDSNEKRELRQIRMSREMCGCNCQVYCDPETCACSIADIKCQVDRLSFPCGCTKDGCGNLAGRIEFNPVRVRTHFIHTIMRLELEKKQNGLHPRGTTGGEKVKTVVNMVGADSDDGAVVDLNGHSAHDRLAKPASDGALLVSPVDHGHLEVAYQVPQASFQSPGTSSTSGNLYSCVLSPHCNGTTMLPSGLHYNDSDEENTIQQKCAMSAVYQFKNPDTSESDSSDSDSYVYEDCSNYKLSSPLECCVEEHSAQETLTTPKNSCIPDLSEVGSIEDKVGKSYTNLTDAKPAGRLEPLGPVVDTDGQVGGVETVSLVADENSNQENIVPIPLESNQNLCIPLTDNSSTTCELEKLGMVEYEEPEDKIGTLSEENQTFSDAIKASIVETVSV</sequence>
<dbReference type="STRING" id="7739.C3ZT82"/>
<dbReference type="GO" id="GO:0003677">
    <property type="term" value="F:DNA binding"/>
    <property type="evidence" value="ECO:0007669"/>
    <property type="project" value="UniProtKB-KW"/>
</dbReference>
<proteinExistence type="inferred from homology"/>
<comment type="similarity">
    <text evidence="2">Belongs to the AXUD1 family.</text>
</comment>
<feature type="compositionally biased region" description="Low complexity" evidence="9">
    <location>
        <begin position="63"/>
        <end position="72"/>
    </location>
</feature>
<protein>
    <recommendedName>
        <fullName evidence="10">Cysteine/serine-rich nuclear protein N-terminal domain-containing protein</fullName>
    </recommendedName>
</protein>
<evidence type="ECO:0000259" key="10">
    <source>
        <dbReference type="Pfam" id="PF16019"/>
    </source>
</evidence>
<feature type="compositionally biased region" description="Low complexity" evidence="9">
    <location>
        <begin position="256"/>
        <end position="267"/>
    </location>
</feature>
<evidence type="ECO:0000313" key="11">
    <source>
        <dbReference type="EMBL" id="EEN44288.1"/>
    </source>
</evidence>
<dbReference type="eggNOG" id="KOG3813">
    <property type="taxonomic scope" value="Eukaryota"/>
</dbReference>
<dbReference type="PANTHER" id="PTHR13580">
    <property type="entry name" value="TGF-BETA INDUCED APOPTOSIS PROTEIN"/>
    <property type="match status" value="1"/>
</dbReference>